<organism evidence="1 2">
    <name type="scientific">Flavobacterium suncheonense GH29-5 = DSM 17707</name>
    <dbReference type="NCBI Taxonomy" id="1121899"/>
    <lineage>
        <taxon>Bacteria</taxon>
        <taxon>Pseudomonadati</taxon>
        <taxon>Bacteroidota</taxon>
        <taxon>Flavobacteriia</taxon>
        <taxon>Flavobacteriales</taxon>
        <taxon>Flavobacteriaceae</taxon>
        <taxon>Flavobacterium</taxon>
    </lineage>
</organism>
<proteinExistence type="predicted"/>
<evidence type="ECO:0000313" key="1">
    <source>
        <dbReference type="EMBL" id="KGO88995.1"/>
    </source>
</evidence>
<dbReference type="Proteomes" id="UP000030121">
    <property type="component" value="Unassembled WGS sequence"/>
</dbReference>
<gene>
    <name evidence="1" type="ORF">Q764_10345</name>
</gene>
<protein>
    <submittedName>
        <fullName evidence="1">Uncharacterized protein</fullName>
    </submittedName>
</protein>
<sequence>MNLEDIKKLKIATEKLTKWESTGQAFGHFDNIKSKPKGYNIYEFYCCMRIMKDLQQHYDVELIPSTLGKSIFPESPASKNGWAYFKIEPKDRTSTHYQVCFGTNIKISSSPDTTCAPDISFQNINSSSDPDENDVELIMDAKFKTDRDTKFSIGTIREFITMINDLQTNNASSTDIKFNLLPSIKSNCLISNGKVIVKHQQYCSNNNLLQVGSFVHDSSSFDIIG</sequence>
<dbReference type="OrthoDB" id="662670at2"/>
<evidence type="ECO:0000313" key="2">
    <source>
        <dbReference type="Proteomes" id="UP000030121"/>
    </source>
</evidence>
<reference evidence="1 2" key="1">
    <citation type="submission" date="2013-09" db="EMBL/GenBank/DDBJ databases">
        <authorList>
            <person name="Zeng Z."/>
            <person name="Chen C."/>
        </authorList>
    </citation>
    <scope>NUCLEOTIDE SEQUENCE [LARGE SCALE GENOMIC DNA]</scope>
    <source>
        <strain evidence="1 2">GH29-5</strain>
    </source>
</reference>
<keyword evidence="2" id="KW-1185">Reference proteome</keyword>
<name>A0A0A2ML07_9FLAO</name>
<dbReference type="RefSeq" id="WP_026980702.1">
    <property type="nucleotide sequence ID" value="NZ_AUCZ01000011.1"/>
</dbReference>
<comment type="caution">
    <text evidence="1">The sequence shown here is derived from an EMBL/GenBank/DDBJ whole genome shotgun (WGS) entry which is preliminary data.</text>
</comment>
<dbReference type="EMBL" id="JRLW01000013">
    <property type="protein sequence ID" value="KGO88995.1"/>
    <property type="molecule type" value="Genomic_DNA"/>
</dbReference>
<accession>A0A0A2ML07</accession>
<dbReference type="STRING" id="1121899.GCA_000430025_02283"/>
<dbReference type="AlphaFoldDB" id="A0A0A2ML07"/>